<dbReference type="GO" id="GO:0005829">
    <property type="term" value="C:cytosol"/>
    <property type="evidence" value="ECO:0007669"/>
    <property type="project" value="TreeGrafter"/>
</dbReference>
<gene>
    <name evidence="3" type="ORF">E3Q02_02480</name>
    <name evidence="4" type="ORF">E3Q03_02353</name>
    <name evidence="2" type="ORF">E3Q17_02241</name>
    <name evidence="1" type="ORF">E3Q22_01383</name>
</gene>
<evidence type="ECO:0008006" key="9">
    <source>
        <dbReference type="Google" id="ProtNLM"/>
    </source>
</evidence>
<evidence type="ECO:0000313" key="8">
    <source>
        <dbReference type="Proteomes" id="UP000310685"/>
    </source>
</evidence>
<sequence length="217" mass="23511">MTDKITANGVCIYSGSSIGTKDVYREVAESIGVALSSRDITVVYGGGDFGLMGVVARSALKNNGKVTGIIPRAMVGVGEKGRGEKSTESDIDTFPNLDTVVVESMHERKLAMAERSRAFIALPGGFGTLEELLEVTTWSQLNIHSKPVVAINVDGFYEPLKAFITTAVEAGFISKKNADLLKFIDTPVDGDWGKVIFDAFEQYRPTGEEYNFNWAQA</sequence>
<dbReference type="EMBL" id="SPRW01000026">
    <property type="protein sequence ID" value="TIC64660.1"/>
    <property type="molecule type" value="Genomic_DNA"/>
</dbReference>
<evidence type="ECO:0000313" key="7">
    <source>
        <dbReference type="Proteomes" id="UP000309601"/>
    </source>
</evidence>
<dbReference type="AlphaFoldDB" id="A0A4T0MUY8"/>
<dbReference type="EMBL" id="SPRH01000024">
    <property type="protein sequence ID" value="TIC00202.1"/>
    <property type="molecule type" value="Genomic_DNA"/>
</dbReference>
<dbReference type="InterPro" id="IPR005269">
    <property type="entry name" value="LOG"/>
</dbReference>
<dbReference type="PANTHER" id="PTHR31223:SF70">
    <property type="entry name" value="LOG FAMILY PROTEIN YJL055W"/>
    <property type="match status" value="1"/>
</dbReference>
<dbReference type="GO" id="GO:0009691">
    <property type="term" value="P:cytokinin biosynthetic process"/>
    <property type="evidence" value="ECO:0007669"/>
    <property type="project" value="InterPro"/>
</dbReference>
<evidence type="ECO:0000313" key="4">
    <source>
        <dbReference type="EMBL" id="TIC65875.1"/>
    </source>
</evidence>
<dbReference type="Proteomes" id="UP000305362">
    <property type="component" value="Unassembled WGS sequence"/>
</dbReference>
<accession>A0A4T0MUY8</accession>
<dbReference type="EMBL" id="SPRV01000023">
    <property type="protein sequence ID" value="TIC65875.1"/>
    <property type="molecule type" value="Genomic_DNA"/>
</dbReference>
<evidence type="ECO:0000313" key="1">
    <source>
        <dbReference type="EMBL" id="TIB81152.1"/>
    </source>
</evidence>
<organism evidence="3 7">
    <name type="scientific">Wallemia mellicola</name>
    <dbReference type="NCBI Taxonomy" id="1708541"/>
    <lineage>
        <taxon>Eukaryota</taxon>
        <taxon>Fungi</taxon>
        <taxon>Dikarya</taxon>
        <taxon>Basidiomycota</taxon>
        <taxon>Wallemiomycotina</taxon>
        <taxon>Wallemiomycetes</taxon>
        <taxon>Wallemiales</taxon>
        <taxon>Wallemiaceae</taxon>
        <taxon>Wallemia</taxon>
    </lineage>
</organism>
<comment type="caution">
    <text evidence="3">The sequence shown here is derived from an EMBL/GenBank/DDBJ whole genome shotgun (WGS) entry which is preliminary data.</text>
</comment>
<protein>
    <recommendedName>
        <fullName evidence="9">Cytokinin riboside 5'-monophosphate phosphoribohydrolase</fullName>
    </recommendedName>
</protein>
<dbReference type="Gene3D" id="3.40.50.450">
    <property type="match status" value="1"/>
</dbReference>
<name>A0A4T0MUY8_9BASI</name>
<dbReference type="Proteomes" id="UP000309601">
    <property type="component" value="Unassembled WGS sequence"/>
</dbReference>
<evidence type="ECO:0000313" key="3">
    <source>
        <dbReference type="EMBL" id="TIC64660.1"/>
    </source>
</evidence>
<reference evidence="5 6" key="1">
    <citation type="submission" date="2019-03" db="EMBL/GenBank/DDBJ databases">
        <title>Sequencing 25 genomes of Wallemia mellicola.</title>
        <authorList>
            <person name="Gostincar C."/>
        </authorList>
    </citation>
    <scope>NUCLEOTIDE SEQUENCE [LARGE SCALE GENOMIC DNA]</scope>
    <source>
        <strain evidence="2 6">EXF-1262</strain>
        <strain evidence="3 7">EXF-1274</strain>
        <strain evidence="4 5">EXF-1277</strain>
        <strain evidence="1 8">EXF-6152</strain>
    </source>
</reference>
<dbReference type="Proteomes" id="UP000310685">
    <property type="component" value="Unassembled WGS sequence"/>
</dbReference>
<evidence type="ECO:0000313" key="5">
    <source>
        <dbReference type="Proteomes" id="UP000305362"/>
    </source>
</evidence>
<dbReference type="Pfam" id="PF03641">
    <property type="entry name" value="Lysine_decarbox"/>
    <property type="match status" value="1"/>
</dbReference>
<proteinExistence type="predicted"/>
<dbReference type="EMBL" id="SPRC01000010">
    <property type="protein sequence ID" value="TIB81152.1"/>
    <property type="molecule type" value="Genomic_DNA"/>
</dbReference>
<dbReference type="NCBIfam" id="TIGR00730">
    <property type="entry name" value="Rossman fold protein, TIGR00730 family"/>
    <property type="match status" value="1"/>
</dbReference>
<evidence type="ECO:0000313" key="2">
    <source>
        <dbReference type="EMBL" id="TIC00202.1"/>
    </source>
</evidence>
<dbReference type="PANTHER" id="PTHR31223">
    <property type="entry name" value="LOG FAMILY PROTEIN YJL055W"/>
    <property type="match status" value="1"/>
</dbReference>
<evidence type="ECO:0000313" key="6">
    <source>
        <dbReference type="Proteomes" id="UP000307169"/>
    </source>
</evidence>
<dbReference type="OrthoDB" id="414463at2759"/>
<dbReference type="Proteomes" id="UP000307169">
    <property type="component" value="Unassembled WGS sequence"/>
</dbReference>
<dbReference type="SUPFAM" id="SSF102405">
    <property type="entry name" value="MCP/YpsA-like"/>
    <property type="match status" value="1"/>
</dbReference>
<dbReference type="InterPro" id="IPR031100">
    <property type="entry name" value="LOG_fam"/>
</dbReference>
<dbReference type="OMA" id="MDELWEA"/>
<dbReference type="GO" id="GO:0016799">
    <property type="term" value="F:hydrolase activity, hydrolyzing N-glycosyl compounds"/>
    <property type="evidence" value="ECO:0007669"/>
    <property type="project" value="TreeGrafter"/>
</dbReference>